<dbReference type="EMBL" id="CM000764">
    <property type="protein sequence ID" value="KXG27688.1"/>
    <property type="molecule type" value="Genomic_DNA"/>
</dbReference>
<dbReference type="Gramene" id="KXG27688">
    <property type="protein sequence ID" value="KXG27688"/>
    <property type="gene ID" value="SORBI_3005G028000"/>
</dbReference>
<evidence type="ECO:0000313" key="3">
    <source>
        <dbReference type="Proteomes" id="UP000000768"/>
    </source>
</evidence>
<dbReference type="STRING" id="4558.A0A1B6PPU9"/>
<evidence type="ECO:0000256" key="1">
    <source>
        <dbReference type="ARBA" id="ARBA00006974"/>
    </source>
</evidence>
<organism evidence="2 3">
    <name type="scientific">Sorghum bicolor</name>
    <name type="common">Sorghum</name>
    <name type="synonym">Sorghum vulgare</name>
    <dbReference type="NCBI Taxonomy" id="4558"/>
    <lineage>
        <taxon>Eukaryota</taxon>
        <taxon>Viridiplantae</taxon>
        <taxon>Streptophyta</taxon>
        <taxon>Embryophyta</taxon>
        <taxon>Tracheophyta</taxon>
        <taxon>Spermatophyta</taxon>
        <taxon>Magnoliopsida</taxon>
        <taxon>Liliopsida</taxon>
        <taxon>Poales</taxon>
        <taxon>Poaceae</taxon>
        <taxon>PACMAD clade</taxon>
        <taxon>Panicoideae</taxon>
        <taxon>Andropogonodae</taxon>
        <taxon>Andropogoneae</taxon>
        <taxon>Sorghinae</taxon>
        <taxon>Sorghum</taxon>
    </lineage>
</organism>
<dbReference type="PANTHER" id="PTHR31374">
    <property type="entry name" value="AUXIN-INDUCED PROTEIN-LIKE-RELATED"/>
    <property type="match status" value="1"/>
</dbReference>
<dbReference type="GO" id="GO:0009733">
    <property type="term" value="P:response to auxin"/>
    <property type="evidence" value="ECO:0007669"/>
    <property type="project" value="InterPro"/>
</dbReference>
<dbReference type="InterPro" id="IPR003676">
    <property type="entry name" value="SAUR_fam"/>
</dbReference>
<name>A0A1B6PPU9_SORBI</name>
<keyword evidence="3" id="KW-1185">Reference proteome</keyword>
<dbReference type="InParanoid" id="A0A1B6PPU9"/>
<protein>
    <submittedName>
        <fullName evidence="2">Uncharacterized protein</fullName>
    </submittedName>
</protein>
<dbReference type="OMA" id="SATWHAC"/>
<reference evidence="2 3" key="1">
    <citation type="journal article" date="2009" name="Nature">
        <title>The Sorghum bicolor genome and the diversification of grasses.</title>
        <authorList>
            <person name="Paterson A.H."/>
            <person name="Bowers J.E."/>
            <person name="Bruggmann R."/>
            <person name="Dubchak I."/>
            <person name="Grimwood J."/>
            <person name="Gundlach H."/>
            <person name="Haberer G."/>
            <person name="Hellsten U."/>
            <person name="Mitros T."/>
            <person name="Poliakov A."/>
            <person name="Schmutz J."/>
            <person name="Spannagl M."/>
            <person name="Tang H."/>
            <person name="Wang X."/>
            <person name="Wicker T."/>
            <person name="Bharti A.K."/>
            <person name="Chapman J."/>
            <person name="Feltus F.A."/>
            <person name="Gowik U."/>
            <person name="Grigoriev I.V."/>
            <person name="Lyons E."/>
            <person name="Maher C.A."/>
            <person name="Martis M."/>
            <person name="Narechania A."/>
            <person name="Otillar R.P."/>
            <person name="Penning B.W."/>
            <person name="Salamov A.A."/>
            <person name="Wang Y."/>
            <person name="Zhang L."/>
            <person name="Carpita N.C."/>
            <person name="Freeling M."/>
            <person name="Gingle A.R."/>
            <person name="Hash C.T."/>
            <person name="Keller B."/>
            <person name="Klein P."/>
            <person name="Kresovich S."/>
            <person name="McCann M.C."/>
            <person name="Ming R."/>
            <person name="Peterson D.G."/>
            <person name="Mehboob-ur-Rahman"/>
            <person name="Ware D."/>
            <person name="Westhoff P."/>
            <person name="Mayer K.F."/>
            <person name="Messing J."/>
            <person name="Rokhsar D.S."/>
        </authorList>
    </citation>
    <scope>NUCLEOTIDE SEQUENCE [LARGE SCALE GENOMIC DNA]</scope>
    <source>
        <strain evidence="3">cv. BTx623</strain>
    </source>
</reference>
<sequence length="106" mass="11534">MAIFRSRKQGGAKSTITSATWHACAIGGGTGKVPKGYVPMVLVDGEDDEQDQRILVPVHMLREPCMAPLLEMAEQQFGHGQPGVLRIPCSAIHFEHIVNELTLKAN</sequence>
<evidence type="ECO:0000313" key="2">
    <source>
        <dbReference type="EMBL" id="KXG27688.1"/>
    </source>
</evidence>
<comment type="similarity">
    <text evidence="1">Belongs to the ARG7 family.</text>
</comment>
<dbReference type="Proteomes" id="UP000000768">
    <property type="component" value="Chromosome 5"/>
</dbReference>
<accession>A0A1B6PPU9</accession>
<dbReference type="AlphaFoldDB" id="A0A1B6PPU9"/>
<dbReference type="PANTHER" id="PTHR31374:SF134">
    <property type="entry name" value="AUXIN-RESPONSIVE PROTEIN"/>
    <property type="match status" value="1"/>
</dbReference>
<reference evidence="3" key="2">
    <citation type="journal article" date="2018" name="Plant J.">
        <title>The Sorghum bicolor reference genome: improved assembly, gene annotations, a transcriptome atlas, and signatures of genome organization.</title>
        <authorList>
            <person name="McCormick R.F."/>
            <person name="Truong S.K."/>
            <person name="Sreedasyam A."/>
            <person name="Jenkins J."/>
            <person name="Shu S."/>
            <person name="Sims D."/>
            <person name="Kennedy M."/>
            <person name="Amirebrahimi M."/>
            <person name="Weers B.D."/>
            <person name="McKinley B."/>
            <person name="Mattison A."/>
            <person name="Morishige D.T."/>
            <person name="Grimwood J."/>
            <person name="Schmutz J."/>
            <person name="Mullet J.E."/>
        </authorList>
    </citation>
    <scope>NUCLEOTIDE SEQUENCE [LARGE SCALE GENOMIC DNA]</scope>
    <source>
        <strain evidence="3">cv. BTx623</strain>
    </source>
</reference>
<gene>
    <name evidence="2" type="ORF">SORBI_3005G028000</name>
</gene>
<dbReference type="Pfam" id="PF02519">
    <property type="entry name" value="Auxin_inducible"/>
    <property type="match status" value="1"/>
</dbReference>
<proteinExistence type="inferred from homology"/>